<reference evidence="3" key="1">
    <citation type="journal article" date="2019" name="Int. J. Syst. Evol. Microbiol.">
        <title>The Global Catalogue of Microorganisms (GCM) 10K type strain sequencing project: providing services to taxonomists for standard genome sequencing and annotation.</title>
        <authorList>
            <consortium name="The Broad Institute Genomics Platform"/>
            <consortium name="The Broad Institute Genome Sequencing Center for Infectious Disease"/>
            <person name="Wu L."/>
            <person name="Ma J."/>
        </authorList>
    </citation>
    <scope>NUCLEOTIDE SEQUENCE [LARGE SCALE GENOMIC DNA]</scope>
    <source>
        <strain evidence="3">JCM 31920</strain>
    </source>
</reference>
<dbReference type="SMART" id="SM00886">
    <property type="entry name" value="Dabb"/>
    <property type="match status" value="1"/>
</dbReference>
<dbReference type="Proteomes" id="UP001501508">
    <property type="component" value="Unassembled WGS sequence"/>
</dbReference>
<proteinExistence type="predicted"/>
<evidence type="ECO:0000313" key="3">
    <source>
        <dbReference type="Proteomes" id="UP001501508"/>
    </source>
</evidence>
<name>A0ABP8LTQ7_9BACT</name>
<protein>
    <submittedName>
        <fullName evidence="2">Dabb family protein</fullName>
    </submittedName>
</protein>
<dbReference type="Gene3D" id="3.30.70.100">
    <property type="match status" value="1"/>
</dbReference>
<evidence type="ECO:0000259" key="1">
    <source>
        <dbReference type="PROSITE" id="PS51502"/>
    </source>
</evidence>
<accession>A0ABP8LTQ7</accession>
<dbReference type="EMBL" id="BAABEY010000016">
    <property type="protein sequence ID" value="GAA4436688.1"/>
    <property type="molecule type" value="Genomic_DNA"/>
</dbReference>
<dbReference type="InterPro" id="IPR013097">
    <property type="entry name" value="Dabb"/>
</dbReference>
<organism evidence="2 3">
    <name type="scientific">Ravibacter arvi</name>
    <dbReference type="NCBI Taxonomy" id="2051041"/>
    <lineage>
        <taxon>Bacteria</taxon>
        <taxon>Pseudomonadati</taxon>
        <taxon>Bacteroidota</taxon>
        <taxon>Cytophagia</taxon>
        <taxon>Cytophagales</taxon>
        <taxon>Spirosomataceae</taxon>
        <taxon>Ravibacter</taxon>
    </lineage>
</organism>
<feature type="domain" description="Stress-response A/B barrel" evidence="1">
    <location>
        <begin position="10"/>
        <end position="105"/>
    </location>
</feature>
<dbReference type="RefSeq" id="WP_345027687.1">
    <property type="nucleotide sequence ID" value="NZ_BAABEY010000016.1"/>
</dbReference>
<dbReference type="Pfam" id="PF07876">
    <property type="entry name" value="Dabb"/>
    <property type="match status" value="1"/>
</dbReference>
<comment type="caution">
    <text evidence="2">The sequence shown here is derived from an EMBL/GenBank/DDBJ whole genome shotgun (WGS) entry which is preliminary data.</text>
</comment>
<keyword evidence="3" id="KW-1185">Reference proteome</keyword>
<evidence type="ECO:0000313" key="2">
    <source>
        <dbReference type="EMBL" id="GAA4436688.1"/>
    </source>
</evidence>
<dbReference type="SUPFAM" id="SSF54909">
    <property type="entry name" value="Dimeric alpha+beta barrel"/>
    <property type="match status" value="1"/>
</dbReference>
<sequence length="110" mass="12544">MAESSKPGLFVHHVFFWMKNPGSEADKNKLVEGLNTLIDIPGYITAHIGYPADTTRPVIDRSYAISWLLVFNNGEEEATYQTHPTHVKFVEDYAYLWERVVVYDSVGPKL</sequence>
<gene>
    <name evidence="2" type="ORF">GCM10023091_14860</name>
</gene>
<dbReference type="InterPro" id="IPR011008">
    <property type="entry name" value="Dimeric_a/b-barrel"/>
</dbReference>
<dbReference type="PROSITE" id="PS51502">
    <property type="entry name" value="S_R_A_B_BARREL"/>
    <property type="match status" value="1"/>
</dbReference>